<dbReference type="Pfam" id="PF10517">
    <property type="entry name" value="DM13"/>
    <property type="match status" value="2"/>
</dbReference>
<reference evidence="6" key="1">
    <citation type="submission" date="2025-08" db="UniProtKB">
        <authorList>
            <consortium name="RefSeq"/>
        </authorList>
    </citation>
    <scope>IDENTIFICATION</scope>
    <source>
        <tissue evidence="6">Muscle</tissue>
    </source>
</reference>
<evidence type="ECO:0000313" key="6">
    <source>
        <dbReference type="RefSeq" id="XP_022244635.1"/>
    </source>
</evidence>
<dbReference type="SMART" id="SM00686">
    <property type="entry name" value="DM13"/>
    <property type="match status" value="2"/>
</dbReference>
<dbReference type="Proteomes" id="UP000694941">
    <property type="component" value="Unplaced"/>
</dbReference>
<evidence type="ECO:0000313" key="5">
    <source>
        <dbReference type="Proteomes" id="UP000694941"/>
    </source>
</evidence>
<dbReference type="PANTHER" id="PTHR24036">
    <property type="entry name" value="SKELETOR-RELATED"/>
    <property type="match status" value="1"/>
</dbReference>
<dbReference type="PANTHER" id="PTHR24036:SF16">
    <property type="entry name" value="KNICKKOPF"/>
    <property type="match status" value="1"/>
</dbReference>
<keyword evidence="2" id="KW-1133">Transmembrane helix</keyword>
<dbReference type="RefSeq" id="XP_022244635.1">
    <property type="nucleotide sequence ID" value="XM_022388927.1"/>
</dbReference>
<dbReference type="InterPro" id="IPR019545">
    <property type="entry name" value="DM13_domain"/>
</dbReference>
<evidence type="ECO:0000256" key="1">
    <source>
        <dbReference type="ARBA" id="ARBA00022737"/>
    </source>
</evidence>
<gene>
    <name evidence="6" type="primary">LOC106461856</name>
</gene>
<name>A0ABM1SLX9_LIMPO</name>
<dbReference type="SMART" id="SM00664">
    <property type="entry name" value="DoH"/>
    <property type="match status" value="1"/>
</dbReference>
<evidence type="ECO:0000256" key="2">
    <source>
        <dbReference type="SAM" id="Phobius"/>
    </source>
</evidence>
<evidence type="ECO:0000259" key="3">
    <source>
        <dbReference type="PROSITE" id="PS50836"/>
    </source>
</evidence>
<proteinExistence type="predicted"/>
<feature type="transmembrane region" description="Helical" evidence="2">
    <location>
        <begin position="684"/>
        <end position="704"/>
    </location>
</feature>
<dbReference type="InterPro" id="IPR045266">
    <property type="entry name" value="DOH_DOMON"/>
</dbReference>
<evidence type="ECO:0000259" key="4">
    <source>
        <dbReference type="PROSITE" id="PS51549"/>
    </source>
</evidence>
<dbReference type="PROSITE" id="PS51549">
    <property type="entry name" value="DM13"/>
    <property type="match status" value="2"/>
</dbReference>
<dbReference type="GeneID" id="106461856"/>
<keyword evidence="5" id="KW-1185">Reference proteome</keyword>
<dbReference type="CDD" id="cd09631">
    <property type="entry name" value="DOMON_DOH"/>
    <property type="match status" value="1"/>
</dbReference>
<protein>
    <submittedName>
        <fullName evidence="6">Protein Skeletor, isoforms B/C-like</fullName>
    </submittedName>
</protein>
<dbReference type="InterPro" id="IPR057443">
    <property type="entry name" value="At5g54830-like"/>
</dbReference>
<dbReference type="Pfam" id="PF25489">
    <property type="entry name" value="At5g54830"/>
    <property type="match status" value="1"/>
</dbReference>
<dbReference type="PROSITE" id="PS50836">
    <property type="entry name" value="DOMON"/>
    <property type="match status" value="1"/>
</dbReference>
<feature type="domain" description="DM13" evidence="4">
    <location>
        <begin position="151"/>
        <end position="282"/>
    </location>
</feature>
<dbReference type="InterPro" id="IPR052126">
    <property type="entry name" value="Spindle_Org/Thrombomodulin"/>
</dbReference>
<keyword evidence="2" id="KW-0472">Membrane</keyword>
<dbReference type="InterPro" id="IPR005018">
    <property type="entry name" value="DOMON_domain"/>
</dbReference>
<dbReference type="Pfam" id="PF03351">
    <property type="entry name" value="DOMON"/>
    <property type="match status" value="1"/>
</dbReference>
<sequence>MNIMVRLMVFQIRGLFLLACLSFFGFLVCEEDYQGLYLGKFNTYAHQVTGEVYAVDEYTLLIKNFVYDGLGQDTFFWAGSTVRPSNVGLIVPNEEGKTNKLQRYVNEDITIQLPDKKKITSIKWLAVWDIREHVSYADIYIPEGFEPPSPQRISEFSRDGHGVQSDAVYIIDSKTIKIPNLYYDGNSSDTYFWVGVGPQPNPNGDKIPDEKGYPVETSRFIKPKDTMVALKNRFSADKDHIVYYSGETVLLELPGEMTVFKLDWISIWNLESKESYGSLLIPDGLNIPPSLLRIIEHKSPLPNCEQLHKDLQMSWDIFGPQVTFELSGQIDDDEYMALGISGSENSSQMLGGDTAISYIDGTLGITKDYNITAKHSCINVVGLKKGVCPDTEVGGVDNYQIHTHVREDGITTITYRRNLINTGDEGDKVYSKGRDLFLIWAIGKYNKYKDPGFHHIFPRGNVKINLGRPEAKNCFHFTRPVNKMKPTTWGPLRVKERNLDTFVVRLGPSGGQKGYMGYTGMASPGIVFYINGLMAPELYLKRNKKYIFKIETGNDPHKAEVYHPLYITNDVNGGYLKYSGDEKKQIKIYAGVEFDRRGRSHPKAVGRLCLWQYDTSSLRKADNFPSFPKFRKSLKLECEDGDLAILEWTPNITTPDVVYYQSYTDRNMGWKIHVVDEITNAGTWLLFPGFIVQLDCIMLLYYYFCSS</sequence>
<organism evidence="5 6">
    <name type="scientific">Limulus polyphemus</name>
    <name type="common">Atlantic horseshoe crab</name>
    <dbReference type="NCBI Taxonomy" id="6850"/>
    <lineage>
        <taxon>Eukaryota</taxon>
        <taxon>Metazoa</taxon>
        <taxon>Ecdysozoa</taxon>
        <taxon>Arthropoda</taxon>
        <taxon>Chelicerata</taxon>
        <taxon>Merostomata</taxon>
        <taxon>Xiphosura</taxon>
        <taxon>Limulidae</taxon>
        <taxon>Limulus</taxon>
    </lineage>
</organism>
<feature type="domain" description="DOMON" evidence="3">
    <location>
        <begin position="309"/>
        <end position="443"/>
    </location>
</feature>
<keyword evidence="1" id="KW-0677">Repeat</keyword>
<keyword evidence="2" id="KW-0812">Transmembrane</keyword>
<accession>A0ABM1SLX9</accession>
<feature type="domain" description="DM13" evidence="4">
    <location>
        <begin position="35"/>
        <end position="142"/>
    </location>
</feature>